<accession>A0A7X6D032</accession>
<evidence type="ECO:0000313" key="1">
    <source>
        <dbReference type="EMBL" id="NJQ05614.1"/>
    </source>
</evidence>
<evidence type="ECO:0000313" key="2">
    <source>
        <dbReference type="Proteomes" id="UP000578686"/>
    </source>
</evidence>
<dbReference type="AlphaFoldDB" id="A0A7X6D032"/>
<reference evidence="1 2" key="1">
    <citation type="submission" date="2020-03" db="EMBL/GenBank/DDBJ databases">
        <title>Draft genome of Streptomyces sp. ventii, isolated from the Axial Seamount in the Pacific Ocean, and resequencing of the two type strains Streptomyces lonarensis strain NCL 716 and Streptomyces bohaiensis strain 11A07.</title>
        <authorList>
            <person name="Loughran R.M."/>
            <person name="Pfannmuller K.M."/>
            <person name="Wasson B.J."/>
            <person name="Deadmond M.C."/>
            <person name="Paddock B.E."/>
            <person name="Koyack M.J."/>
            <person name="Gallegos D.A."/>
            <person name="Mitchell E.A."/>
            <person name="Ushijima B."/>
            <person name="Saw J.H."/>
            <person name="Mcphail K.L."/>
            <person name="Videau P."/>
        </authorList>
    </citation>
    <scope>NUCLEOTIDE SEQUENCE [LARGE SCALE GENOMIC DNA]</scope>
    <source>
        <strain evidence="1 2">NCL716</strain>
    </source>
</reference>
<organism evidence="1 2">
    <name type="scientific">Streptomyces lonarensis</name>
    <dbReference type="NCBI Taxonomy" id="700599"/>
    <lineage>
        <taxon>Bacteria</taxon>
        <taxon>Bacillati</taxon>
        <taxon>Actinomycetota</taxon>
        <taxon>Actinomycetes</taxon>
        <taxon>Kitasatosporales</taxon>
        <taxon>Streptomycetaceae</taxon>
        <taxon>Streptomyces</taxon>
    </lineage>
</organism>
<dbReference type="Gene3D" id="3.40.50.1820">
    <property type="entry name" value="alpha/beta hydrolase"/>
    <property type="match status" value="1"/>
</dbReference>
<sequence length="319" mass="33772">MKPRLVFVHGVGGPRDAKAEGEEWLRALTRGAWRAGHSRGVSALVGGLHSSTSFAYYGDLFRKPGAQGGADSLGADDAALVGELLLEAIRDHLATPDLAGQEERVLLHAQAQLAPTGQSQGFGNIGRRTLNALTTLMSTPGLRWFGGIASSQLTLATLGQVARYLNRAEADATGISLDRRIRERVAGHLGLNGPTVVVAHSLGTVVALEALHEHKGDVPLFVTLGSPLGMRTAVLHRTRPQPAGTPETVGRWLNFWDRDDVIAARPILEHFVRPNGAGVGPVSDRVDSDGLWVHSAVKYLAHPAIAGPVVEALDTLAGQ</sequence>
<comment type="caution">
    <text evidence="1">The sequence shown here is derived from an EMBL/GenBank/DDBJ whole genome shotgun (WGS) entry which is preliminary data.</text>
</comment>
<dbReference type="Proteomes" id="UP000578686">
    <property type="component" value="Unassembled WGS sequence"/>
</dbReference>
<dbReference type="InterPro" id="IPR029058">
    <property type="entry name" value="AB_hydrolase_fold"/>
</dbReference>
<dbReference type="SUPFAM" id="SSF53474">
    <property type="entry name" value="alpha/beta-Hydrolases"/>
    <property type="match status" value="1"/>
</dbReference>
<gene>
    <name evidence="1" type="ORF">HCN56_08525</name>
</gene>
<keyword evidence="1" id="KW-0378">Hydrolase</keyword>
<protein>
    <submittedName>
        <fullName evidence="1">Alpha/beta hydrolase</fullName>
    </submittedName>
</protein>
<dbReference type="EMBL" id="JAAVJD010000043">
    <property type="protein sequence ID" value="NJQ05614.1"/>
    <property type="molecule type" value="Genomic_DNA"/>
</dbReference>
<dbReference type="GO" id="GO:0016787">
    <property type="term" value="F:hydrolase activity"/>
    <property type="evidence" value="ECO:0007669"/>
    <property type="project" value="UniProtKB-KW"/>
</dbReference>
<proteinExistence type="predicted"/>
<name>A0A7X6D032_9ACTN</name>
<keyword evidence="2" id="KW-1185">Reference proteome</keyword>